<proteinExistence type="inferred from homology"/>
<comment type="cofactor">
    <cofactor evidence="1">
        <name>FAD</name>
        <dbReference type="ChEBI" id="CHEBI:57692"/>
    </cofactor>
</comment>
<dbReference type="PANTHER" id="PTHR42973">
    <property type="entry name" value="BINDING OXIDOREDUCTASE, PUTATIVE (AFU_ORTHOLOGUE AFUA_1G17690)-RELATED"/>
    <property type="match status" value="1"/>
</dbReference>
<evidence type="ECO:0000313" key="8">
    <source>
        <dbReference type="EMBL" id="KAF2785806.1"/>
    </source>
</evidence>
<dbReference type="Proteomes" id="UP000799757">
    <property type="component" value="Unassembled WGS sequence"/>
</dbReference>
<reference evidence="8" key="1">
    <citation type="journal article" date="2020" name="Stud. Mycol.">
        <title>101 Dothideomycetes genomes: a test case for predicting lifestyles and emergence of pathogens.</title>
        <authorList>
            <person name="Haridas S."/>
            <person name="Albert R."/>
            <person name="Binder M."/>
            <person name="Bloem J."/>
            <person name="Labutti K."/>
            <person name="Salamov A."/>
            <person name="Andreopoulos B."/>
            <person name="Baker S."/>
            <person name="Barry K."/>
            <person name="Bills G."/>
            <person name="Bluhm B."/>
            <person name="Cannon C."/>
            <person name="Castanera R."/>
            <person name="Culley D."/>
            <person name="Daum C."/>
            <person name="Ezra D."/>
            <person name="Gonzalez J."/>
            <person name="Henrissat B."/>
            <person name="Kuo A."/>
            <person name="Liang C."/>
            <person name="Lipzen A."/>
            <person name="Lutzoni F."/>
            <person name="Magnuson J."/>
            <person name="Mondo S."/>
            <person name="Nolan M."/>
            <person name="Ohm R."/>
            <person name="Pangilinan J."/>
            <person name="Park H.-J."/>
            <person name="Ramirez L."/>
            <person name="Alfaro M."/>
            <person name="Sun H."/>
            <person name="Tritt A."/>
            <person name="Yoshinaga Y."/>
            <person name="Zwiers L.-H."/>
            <person name="Turgeon B."/>
            <person name="Goodwin S."/>
            <person name="Spatafora J."/>
            <person name="Crous P."/>
            <person name="Grigoriev I."/>
        </authorList>
    </citation>
    <scope>NUCLEOTIDE SEQUENCE</scope>
    <source>
        <strain evidence="8">CBS 109.77</strain>
    </source>
</reference>
<dbReference type="PROSITE" id="PS51387">
    <property type="entry name" value="FAD_PCMH"/>
    <property type="match status" value="1"/>
</dbReference>
<evidence type="ECO:0000256" key="1">
    <source>
        <dbReference type="ARBA" id="ARBA00001974"/>
    </source>
</evidence>
<dbReference type="GO" id="GO:0071949">
    <property type="term" value="F:FAD binding"/>
    <property type="evidence" value="ECO:0007669"/>
    <property type="project" value="InterPro"/>
</dbReference>
<accession>A0A6A6WP02</accession>
<comment type="similarity">
    <text evidence="2">Belongs to the oxygen-dependent FAD-linked oxidoreductase family.</text>
</comment>
<evidence type="ECO:0000256" key="2">
    <source>
        <dbReference type="ARBA" id="ARBA00005466"/>
    </source>
</evidence>
<sequence length="400" mass="41938">MAALTLFLLVSAALSQPSSASGTGTCKCVPTDSCWPPVSAWESLNTTISGQLIDVQPIAISCYAGPLFNNETCATVNSEWKKCAWQANHPAGQCQDTGDLTCPPVTPLDINGQNCTLGNNPVYAVNATSPEHVAAGIKFAAEHNIRLTVKTTGHDFLRRNQGFGSLEIWMRYHRTGIDFQETYKSCSGCVDPRWTGGSAIRIGGGYQWSDVFAVAKANNVIIVGGGAPSIGANGGWSQGGGYGAAAQQHGIGADQLLEAEVALADGSVITANACQNIDIYTAIRGGGPSTYGVVLSAIFKTHPMCTAVQQRFSIPYTASTRSKFLDAVAVVYSSAPDLLDAGFTLSGFWSQANASLVGSAPSGYSINTYAMNKTVAEGQADFAPVLEKLSTLGFNKGSFY</sequence>
<dbReference type="InterPro" id="IPR016169">
    <property type="entry name" value="FAD-bd_PCMH_sub2"/>
</dbReference>
<dbReference type="PANTHER" id="PTHR42973:SF39">
    <property type="entry name" value="FAD-BINDING PCMH-TYPE DOMAIN-CONTAINING PROTEIN"/>
    <property type="match status" value="1"/>
</dbReference>
<dbReference type="Pfam" id="PF01565">
    <property type="entry name" value="FAD_binding_4"/>
    <property type="match status" value="1"/>
</dbReference>
<evidence type="ECO:0000313" key="9">
    <source>
        <dbReference type="Proteomes" id="UP000799757"/>
    </source>
</evidence>
<dbReference type="InterPro" id="IPR016166">
    <property type="entry name" value="FAD-bd_PCMH"/>
</dbReference>
<keyword evidence="9" id="KW-1185">Reference proteome</keyword>
<dbReference type="InterPro" id="IPR050416">
    <property type="entry name" value="FAD-linked_Oxidoreductase"/>
</dbReference>
<dbReference type="GO" id="GO:0016491">
    <property type="term" value="F:oxidoreductase activity"/>
    <property type="evidence" value="ECO:0007669"/>
    <property type="project" value="UniProtKB-KW"/>
</dbReference>
<keyword evidence="4" id="KW-0274">FAD</keyword>
<evidence type="ECO:0000256" key="3">
    <source>
        <dbReference type="ARBA" id="ARBA00022630"/>
    </source>
</evidence>
<dbReference type="AlphaFoldDB" id="A0A6A6WP02"/>
<keyword evidence="5" id="KW-0560">Oxidoreductase</keyword>
<feature type="chain" id="PRO_5025619771" evidence="6">
    <location>
        <begin position="21"/>
        <end position="400"/>
    </location>
</feature>
<gene>
    <name evidence="8" type="ORF">K505DRAFT_368786</name>
</gene>
<feature type="signal peptide" evidence="6">
    <location>
        <begin position="1"/>
        <end position="20"/>
    </location>
</feature>
<evidence type="ECO:0000259" key="7">
    <source>
        <dbReference type="PROSITE" id="PS51387"/>
    </source>
</evidence>
<keyword evidence="6" id="KW-0732">Signal</keyword>
<evidence type="ECO:0000256" key="4">
    <source>
        <dbReference type="ARBA" id="ARBA00022827"/>
    </source>
</evidence>
<feature type="domain" description="FAD-binding PCMH-type" evidence="7">
    <location>
        <begin position="117"/>
        <end position="304"/>
    </location>
</feature>
<dbReference type="InterPro" id="IPR036318">
    <property type="entry name" value="FAD-bd_PCMH-like_sf"/>
</dbReference>
<dbReference type="SUPFAM" id="SSF56176">
    <property type="entry name" value="FAD-binding/transporter-associated domain-like"/>
    <property type="match status" value="1"/>
</dbReference>
<dbReference type="Gene3D" id="3.30.465.10">
    <property type="match status" value="1"/>
</dbReference>
<evidence type="ECO:0000256" key="6">
    <source>
        <dbReference type="SAM" id="SignalP"/>
    </source>
</evidence>
<dbReference type="OrthoDB" id="9983560at2759"/>
<keyword evidence="3" id="KW-0285">Flavoprotein</keyword>
<organism evidence="8 9">
    <name type="scientific">Melanomma pulvis-pyrius CBS 109.77</name>
    <dbReference type="NCBI Taxonomy" id="1314802"/>
    <lineage>
        <taxon>Eukaryota</taxon>
        <taxon>Fungi</taxon>
        <taxon>Dikarya</taxon>
        <taxon>Ascomycota</taxon>
        <taxon>Pezizomycotina</taxon>
        <taxon>Dothideomycetes</taxon>
        <taxon>Pleosporomycetidae</taxon>
        <taxon>Pleosporales</taxon>
        <taxon>Melanommataceae</taxon>
        <taxon>Melanomma</taxon>
    </lineage>
</organism>
<dbReference type="InterPro" id="IPR006094">
    <property type="entry name" value="Oxid_FAD_bind_N"/>
</dbReference>
<name>A0A6A6WP02_9PLEO</name>
<evidence type="ECO:0000256" key="5">
    <source>
        <dbReference type="ARBA" id="ARBA00023002"/>
    </source>
</evidence>
<protein>
    <submittedName>
        <fullName evidence="8">FAD-binding domain-containing protein</fullName>
    </submittedName>
</protein>
<dbReference type="EMBL" id="MU002663">
    <property type="protein sequence ID" value="KAF2785806.1"/>
    <property type="molecule type" value="Genomic_DNA"/>
</dbReference>